<comment type="catalytic activity">
    <reaction evidence="14">
        <text>adenosine(37) in tRNA + 2 reduced [2Fe-2S]-[ferredoxin] + 2 S-adenosyl-L-methionine = 2-methyladenosine(37) in tRNA + 5'-deoxyadenosine + L-methionine + 2 oxidized [2Fe-2S]-[ferredoxin] + S-adenosyl-L-homocysteine</text>
        <dbReference type="Rhea" id="RHEA:43332"/>
        <dbReference type="Rhea" id="RHEA-COMP:10000"/>
        <dbReference type="Rhea" id="RHEA-COMP:10001"/>
        <dbReference type="Rhea" id="RHEA-COMP:10162"/>
        <dbReference type="Rhea" id="RHEA-COMP:10485"/>
        <dbReference type="ChEBI" id="CHEBI:17319"/>
        <dbReference type="ChEBI" id="CHEBI:33737"/>
        <dbReference type="ChEBI" id="CHEBI:33738"/>
        <dbReference type="ChEBI" id="CHEBI:57844"/>
        <dbReference type="ChEBI" id="CHEBI:57856"/>
        <dbReference type="ChEBI" id="CHEBI:59789"/>
        <dbReference type="ChEBI" id="CHEBI:74411"/>
        <dbReference type="ChEBI" id="CHEBI:74497"/>
        <dbReference type="EC" id="2.1.1.192"/>
    </reaction>
</comment>
<dbReference type="HAMAP" id="MF_01849">
    <property type="entry name" value="RNA_methyltr_RlmN"/>
    <property type="match status" value="1"/>
</dbReference>
<feature type="binding site" evidence="14">
    <location>
        <position position="118"/>
    </location>
    <ligand>
        <name>[4Fe-4S] cluster</name>
        <dbReference type="ChEBI" id="CHEBI:49883"/>
        <note>4Fe-4S-S-AdoMet</note>
    </ligand>
</feature>
<evidence type="ECO:0000256" key="7">
    <source>
        <dbReference type="ARBA" id="ARBA00022679"/>
    </source>
</evidence>
<dbReference type="SFLD" id="SFLDS00029">
    <property type="entry name" value="Radical_SAM"/>
    <property type="match status" value="1"/>
</dbReference>
<evidence type="ECO:0000256" key="8">
    <source>
        <dbReference type="ARBA" id="ARBA00022691"/>
    </source>
</evidence>
<evidence type="ECO:0000256" key="14">
    <source>
        <dbReference type="HAMAP-Rule" id="MF_01849"/>
    </source>
</evidence>
<dbReference type="GO" id="GO:0019843">
    <property type="term" value="F:rRNA binding"/>
    <property type="evidence" value="ECO:0007669"/>
    <property type="project" value="UniProtKB-UniRule"/>
</dbReference>
<comment type="function">
    <text evidence="14">Specifically methylates position 2 of adenine 2503 in 23S rRNA and position 2 of adenine 37 in tRNAs.</text>
</comment>
<dbReference type="GO" id="GO:0051539">
    <property type="term" value="F:4 iron, 4 sulfur cluster binding"/>
    <property type="evidence" value="ECO:0007669"/>
    <property type="project" value="UniProtKB-UniRule"/>
</dbReference>
<dbReference type="EC" id="2.1.1.192" evidence="14"/>
<dbReference type="PROSITE" id="PS51918">
    <property type="entry name" value="RADICAL_SAM"/>
    <property type="match status" value="1"/>
</dbReference>
<evidence type="ECO:0000256" key="3">
    <source>
        <dbReference type="ARBA" id="ARBA00022485"/>
    </source>
</evidence>
<dbReference type="GO" id="GO:0030488">
    <property type="term" value="P:tRNA methylation"/>
    <property type="evidence" value="ECO:0007669"/>
    <property type="project" value="UniProtKB-UniRule"/>
</dbReference>
<dbReference type="GO" id="GO:0070040">
    <property type="term" value="F:rRNA (adenine(2503)-C2-)-methyltransferase activity"/>
    <property type="evidence" value="ECO:0007669"/>
    <property type="project" value="UniProtKB-UniRule"/>
</dbReference>
<dbReference type="GO" id="GO:0002935">
    <property type="term" value="F:tRNA (adenine(37)-C2)-methyltransferase activity"/>
    <property type="evidence" value="ECO:0007669"/>
    <property type="project" value="UniProtKB-UniRule"/>
</dbReference>
<gene>
    <name evidence="14" type="primary">rlmN</name>
    <name evidence="16" type="ORF">HMPREF9195_00104</name>
</gene>
<keyword evidence="13 14" id="KW-1015">Disulfide bond</keyword>
<evidence type="ECO:0000256" key="4">
    <source>
        <dbReference type="ARBA" id="ARBA00022490"/>
    </source>
</evidence>
<dbReference type="InterPro" id="IPR004383">
    <property type="entry name" value="rRNA_lsu_MTrfase_RlmN/Cfr"/>
</dbReference>
<keyword evidence="8 14" id="KW-0949">S-adenosyl-L-methionine</keyword>
<dbReference type="Pfam" id="PF21016">
    <property type="entry name" value="RlmN_N"/>
    <property type="match status" value="1"/>
</dbReference>
<feature type="binding site" evidence="14">
    <location>
        <begin position="164"/>
        <end position="165"/>
    </location>
    <ligand>
        <name>S-adenosyl-L-methionine</name>
        <dbReference type="ChEBI" id="CHEBI:59789"/>
    </ligand>
</feature>
<dbReference type="PANTHER" id="PTHR30544">
    <property type="entry name" value="23S RRNA METHYLTRANSFERASE"/>
    <property type="match status" value="1"/>
</dbReference>
<keyword evidence="9 14" id="KW-0819">tRNA processing</keyword>
<keyword evidence="10 14" id="KW-0479">Metal-binding</keyword>
<keyword evidence="3 14" id="KW-0004">4Fe-4S</keyword>
<evidence type="ECO:0000256" key="9">
    <source>
        <dbReference type="ARBA" id="ARBA00022694"/>
    </source>
</evidence>
<feature type="domain" description="Radical SAM core" evidence="15">
    <location>
        <begin position="104"/>
        <end position="332"/>
    </location>
</feature>
<evidence type="ECO:0000256" key="6">
    <source>
        <dbReference type="ARBA" id="ARBA00022603"/>
    </source>
</evidence>
<dbReference type="InterPro" id="IPR007197">
    <property type="entry name" value="rSAM"/>
</dbReference>
<dbReference type="InterPro" id="IPR027492">
    <property type="entry name" value="RNA_MTrfase_RlmN"/>
</dbReference>
<comment type="miscellaneous">
    <text evidence="14">Reaction proceeds by a ping-pong mechanism involving intermediate methylation of a conserved cysteine residue.</text>
</comment>
<proteinExistence type="inferred from homology"/>
<evidence type="ECO:0000313" key="16">
    <source>
        <dbReference type="EMBL" id="EPF30091.1"/>
    </source>
</evidence>
<evidence type="ECO:0000313" key="17">
    <source>
        <dbReference type="Proteomes" id="UP000014634"/>
    </source>
</evidence>
<comment type="subcellular location">
    <subcellularLocation>
        <location evidence="1 14">Cytoplasm</location>
    </subcellularLocation>
</comment>
<dbReference type="AlphaFoldDB" id="A0AA87NU88"/>
<keyword evidence="4 14" id="KW-0963">Cytoplasm</keyword>
<feature type="binding site" evidence="14">
    <location>
        <position position="125"/>
    </location>
    <ligand>
        <name>[4Fe-4S] cluster</name>
        <dbReference type="ChEBI" id="CHEBI:49883"/>
        <note>4Fe-4S-S-AdoMet</note>
    </ligand>
</feature>
<comment type="catalytic activity">
    <reaction evidence="14">
        <text>adenosine(2503) in 23S rRNA + 2 reduced [2Fe-2S]-[ferredoxin] + 2 S-adenosyl-L-methionine = 2-methyladenosine(2503) in 23S rRNA + 5'-deoxyadenosine + L-methionine + 2 oxidized [2Fe-2S]-[ferredoxin] + S-adenosyl-L-homocysteine</text>
        <dbReference type="Rhea" id="RHEA:42916"/>
        <dbReference type="Rhea" id="RHEA-COMP:10000"/>
        <dbReference type="Rhea" id="RHEA-COMP:10001"/>
        <dbReference type="Rhea" id="RHEA-COMP:10152"/>
        <dbReference type="Rhea" id="RHEA-COMP:10282"/>
        <dbReference type="ChEBI" id="CHEBI:17319"/>
        <dbReference type="ChEBI" id="CHEBI:33737"/>
        <dbReference type="ChEBI" id="CHEBI:33738"/>
        <dbReference type="ChEBI" id="CHEBI:57844"/>
        <dbReference type="ChEBI" id="CHEBI:57856"/>
        <dbReference type="ChEBI" id="CHEBI:59789"/>
        <dbReference type="ChEBI" id="CHEBI:74411"/>
        <dbReference type="ChEBI" id="CHEBI:74497"/>
        <dbReference type="EC" id="2.1.1.192"/>
    </reaction>
</comment>
<comment type="caution">
    <text evidence="16">The sequence shown here is derived from an EMBL/GenBank/DDBJ whole genome shotgun (WGS) entry which is preliminary data.</text>
</comment>
<dbReference type="GO" id="GO:0046872">
    <property type="term" value="F:metal ion binding"/>
    <property type="evidence" value="ECO:0007669"/>
    <property type="project" value="UniProtKB-KW"/>
</dbReference>
<dbReference type="NCBIfam" id="TIGR00048">
    <property type="entry name" value="rRNA_mod_RlmN"/>
    <property type="match status" value="1"/>
</dbReference>
<dbReference type="InterPro" id="IPR058240">
    <property type="entry name" value="rSAM_sf"/>
</dbReference>
<sequence>MGQSDNSVAEKTALSGMLPEEIAAVCNLPQRFQSMQIFQWIARGCSSFDEMTNLPLKERTRLADEYTPRNTVCETVLKDPDGTVKLGIGLYDGSSIETVLLFDKAARRTACVSCQVGCPMGCTFCQTGQLGCLRNLAPNEIVEQFLHLENICGKLDNIVFMGMGEPLLNLDSIAKTIAVLTHPKGRNLSHRRITLSTSGICKGIYELADRQLDIRLAVSLTTADEALRTALMPVTKANPLGELKKAIRYFNDKTDKRVTLELALLKDVNTSYKAAQQVCAFAEGLNVHINLIPWNPVQQLPYSTPSDSEIRSFYHYLTAENLNVTVRQKRGRTIGGACGQLGKKGSSKST</sequence>
<comment type="similarity">
    <text evidence="2 14">Belongs to the radical SAM superfamily. RlmN family.</text>
</comment>
<dbReference type="EMBL" id="ATFE01000001">
    <property type="protein sequence ID" value="EPF30091.1"/>
    <property type="molecule type" value="Genomic_DNA"/>
</dbReference>
<keyword evidence="12 14" id="KW-0411">Iron-sulfur</keyword>
<keyword evidence="5 14" id="KW-0698">rRNA processing</keyword>
<protein>
    <recommendedName>
        <fullName evidence="14">Probable dual-specificity RNA methyltransferase RlmN</fullName>
        <ecNumber evidence="14">2.1.1.192</ecNumber>
    </recommendedName>
    <alternativeName>
        <fullName evidence="14">23S rRNA (adenine(2503)-C(2))-methyltransferase</fullName>
    </alternativeName>
    <alternativeName>
        <fullName evidence="14">23S rRNA m2A2503 methyltransferase</fullName>
    </alternativeName>
    <alternativeName>
        <fullName evidence="14">Ribosomal RNA large subunit methyltransferase N</fullName>
    </alternativeName>
    <alternativeName>
        <fullName evidence="14">tRNA (adenine(37)-C(2))-methyltransferase</fullName>
    </alternativeName>
    <alternativeName>
        <fullName evidence="14">tRNA m2A37 methyltransferase</fullName>
    </alternativeName>
</protein>
<evidence type="ECO:0000259" key="15">
    <source>
        <dbReference type="PROSITE" id="PS51918"/>
    </source>
</evidence>
<dbReference type="InterPro" id="IPR048641">
    <property type="entry name" value="RlmN_N"/>
</dbReference>
<dbReference type="GO" id="GO:0000049">
    <property type="term" value="F:tRNA binding"/>
    <property type="evidence" value="ECO:0007669"/>
    <property type="project" value="UniProtKB-UniRule"/>
</dbReference>
<dbReference type="InterPro" id="IPR013785">
    <property type="entry name" value="Aldolase_TIM"/>
</dbReference>
<evidence type="ECO:0000256" key="5">
    <source>
        <dbReference type="ARBA" id="ARBA00022552"/>
    </source>
</evidence>
<name>A0AA87NU88_TREMD</name>
<evidence type="ECO:0000256" key="1">
    <source>
        <dbReference type="ARBA" id="ARBA00004496"/>
    </source>
</evidence>
<keyword evidence="11 14" id="KW-0408">Iron</keyword>
<dbReference type="CDD" id="cd01335">
    <property type="entry name" value="Radical_SAM"/>
    <property type="match status" value="1"/>
</dbReference>
<evidence type="ECO:0000256" key="11">
    <source>
        <dbReference type="ARBA" id="ARBA00023004"/>
    </source>
</evidence>
<comment type="caution">
    <text evidence="14">Lacks conserved residue(s) required for the propagation of feature annotation.</text>
</comment>
<feature type="binding site" evidence="14">
    <location>
        <position position="122"/>
    </location>
    <ligand>
        <name>[4Fe-4S] cluster</name>
        <dbReference type="ChEBI" id="CHEBI:49883"/>
        <note>4Fe-4S-S-AdoMet</note>
    </ligand>
</feature>
<feature type="binding site" evidence="14">
    <location>
        <begin position="219"/>
        <end position="221"/>
    </location>
    <ligand>
        <name>S-adenosyl-L-methionine</name>
        <dbReference type="ChEBI" id="CHEBI:59789"/>
    </ligand>
</feature>
<feature type="active site" description="Proton acceptor" evidence="14">
    <location>
        <position position="97"/>
    </location>
</feature>
<feature type="binding site" evidence="14">
    <location>
        <position position="295"/>
    </location>
    <ligand>
        <name>S-adenosyl-L-methionine</name>
        <dbReference type="ChEBI" id="CHEBI:59789"/>
    </ligand>
</feature>
<dbReference type="SFLD" id="SFLDF00275">
    <property type="entry name" value="adenosine_C2_methyltransferase"/>
    <property type="match status" value="1"/>
</dbReference>
<dbReference type="InterPro" id="IPR040072">
    <property type="entry name" value="Methyltransferase_A"/>
</dbReference>
<comment type="cofactor">
    <cofactor evidence="14">
        <name>[4Fe-4S] cluster</name>
        <dbReference type="ChEBI" id="CHEBI:49883"/>
    </cofactor>
    <text evidence="14">Binds 1 [4Fe-4S] cluster. The cluster is coordinated with 3 cysteines and an exchangeable S-adenosyl-L-methionine.</text>
</comment>
<evidence type="ECO:0000256" key="10">
    <source>
        <dbReference type="ARBA" id="ARBA00022723"/>
    </source>
</evidence>
<keyword evidence="6 14" id="KW-0489">Methyltransferase</keyword>
<dbReference type="Pfam" id="PF04055">
    <property type="entry name" value="Radical_SAM"/>
    <property type="match status" value="1"/>
</dbReference>
<dbReference type="SUPFAM" id="SSF102114">
    <property type="entry name" value="Radical SAM enzymes"/>
    <property type="match status" value="1"/>
</dbReference>
<dbReference type="SFLD" id="SFLDG01062">
    <property type="entry name" value="methyltransferase_(Class_A)"/>
    <property type="match status" value="1"/>
</dbReference>
<keyword evidence="7 14" id="KW-0808">Transferase</keyword>
<feature type="active site" description="S-methylcysteine intermediate" evidence="14">
    <location>
        <position position="338"/>
    </location>
</feature>
<evidence type="ECO:0000256" key="13">
    <source>
        <dbReference type="ARBA" id="ARBA00023157"/>
    </source>
</evidence>
<evidence type="ECO:0000256" key="2">
    <source>
        <dbReference type="ARBA" id="ARBA00007544"/>
    </source>
</evidence>
<reference evidence="16 17" key="1">
    <citation type="submission" date="2013-04" db="EMBL/GenBank/DDBJ databases">
        <title>The Genome Sequence of Treponema medium ATCC 700293.</title>
        <authorList>
            <consortium name="The Broad Institute Genomics Platform"/>
            <person name="Earl A."/>
            <person name="Ward D."/>
            <person name="Feldgarden M."/>
            <person name="Gevers D."/>
            <person name="Leonetti C."/>
            <person name="Blanton J.M."/>
            <person name="Dewhirst F.E."/>
            <person name="Izard J."/>
            <person name="Walker B."/>
            <person name="Young S."/>
            <person name="Zeng Q."/>
            <person name="Gargeya S."/>
            <person name="Fitzgerald M."/>
            <person name="Haas B."/>
            <person name="Abouelleil A."/>
            <person name="Allen A.W."/>
            <person name="Alvarado L."/>
            <person name="Arachchi H.M."/>
            <person name="Berlin A.M."/>
            <person name="Chapman S.B."/>
            <person name="Gainer-Dewar J."/>
            <person name="Goldberg J."/>
            <person name="Griggs A."/>
            <person name="Gujja S."/>
            <person name="Hansen M."/>
            <person name="Howarth C."/>
            <person name="Imamovic A."/>
            <person name="Ireland A."/>
            <person name="Larimer J."/>
            <person name="McCowan C."/>
            <person name="Murphy C."/>
            <person name="Pearson M."/>
            <person name="Poon T.W."/>
            <person name="Priest M."/>
            <person name="Roberts A."/>
            <person name="Saif S."/>
            <person name="Shea T."/>
            <person name="Sisk P."/>
            <person name="Sykes S."/>
            <person name="Wortman J."/>
            <person name="Nusbaum C."/>
            <person name="Birren B."/>
        </authorList>
    </citation>
    <scope>NUCLEOTIDE SEQUENCE [LARGE SCALE GENOMIC DNA]</scope>
    <source>
        <strain evidence="16 17">ATCC 700293</strain>
    </source>
</reference>
<accession>A0AA87NU88</accession>
<dbReference type="PIRSF" id="PIRSF006004">
    <property type="entry name" value="CHP00048"/>
    <property type="match status" value="1"/>
</dbReference>
<organism evidence="16 17">
    <name type="scientific">Treponema medium ATCC 700293</name>
    <dbReference type="NCBI Taxonomy" id="1125700"/>
    <lineage>
        <taxon>Bacteria</taxon>
        <taxon>Pseudomonadati</taxon>
        <taxon>Spirochaetota</taxon>
        <taxon>Spirochaetia</taxon>
        <taxon>Spirochaetales</taxon>
        <taxon>Treponemataceae</taxon>
        <taxon>Treponema</taxon>
    </lineage>
</organism>
<dbReference type="Proteomes" id="UP000014634">
    <property type="component" value="Unassembled WGS sequence"/>
</dbReference>
<dbReference type="GO" id="GO:0005737">
    <property type="term" value="C:cytoplasm"/>
    <property type="evidence" value="ECO:0007669"/>
    <property type="project" value="UniProtKB-SubCell"/>
</dbReference>
<dbReference type="Gene3D" id="3.20.20.70">
    <property type="entry name" value="Aldolase class I"/>
    <property type="match status" value="1"/>
</dbReference>
<dbReference type="GO" id="GO:0070475">
    <property type="term" value="P:rRNA base methylation"/>
    <property type="evidence" value="ECO:0007669"/>
    <property type="project" value="UniProtKB-UniRule"/>
</dbReference>
<feature type="binding site" evidence="14">
    <location>
        <position position="196"/>
    </location>
    <ligand>
        <name>S-adenosyl-L-methionine</name>
        <dbReference type="ChEBI" id="CHEBI:59789"/>
    </ligand>
</feature>
<evidence type="ECO:0000256" key="12">
    <source>
        <dbReference type="ARBA" id="ARBA00023014"/>
    </source>
</evidence>
<dbReference type="Gene3D" id="1.10.150.530">
    <property type="match status" value="1"/>
</dbReference>
<dbReference type="PANTHER" id="PTHR30544:SF5">
    <property type="entry name" value="RADICAL SAM CORE DOMAIN-CONTAINING PROTEIN"/>
    <property type="match status" value="1"/>
</dbReference>